<dbReference type="Proteomes" id="UP000031876">
    <property type="component" value="Chromosome"/>
</dbReference>
<organism evidence="3 5">
    <name type="scientific">Bacillus thuringiensis</name>
    <dbReference type="NCBI Taxonomy" id="1428"/>
    <lineage>
        <taxon>Bacteria</taxon>
        <taxon>Bacillati</taxon>
        <taxon>Bacillota</taxon>
        <taxon>Bacilli</taxon>
        <taxon>Bacillales</taxon>
        <taxon>Bacillaceae</taxon>
        <taxon>Bacillus</taxon>
        <taxon>Bacillus cereus group</taxon>
    </lineage>
</organism>
<protein>
    <recommendedName>
        <fullName evidence="1">CdiI immunity protein domain-containing protein</fullName>
    </recommendedName>
</protein>
<evidence type="ECO:0000313" key="5">
    <source>
        <dbReference type="Proteomes" id="UP000501107"/>
    </source>
</evidence>
<dbReference type="Pfam" id="PF18593">
    <property type="entry name" value="CdiI_2"/>
    <property type="match status" value="1"/>
</dbReference>
<dbReference type="RefSeq" id="WP_000999787.1">
    <property type="nucleotide sequence ID" value="NZ_CP009335.1"/>
</dbReference>
<dbReference type="EMBL" id="CP053980">
    <property type="protein sequence ID" value="QKH25818.1"/>
    <property type="molecule type" value="Genomic_DNA"/>
</dbReference>
<dbReference type="KEGG" id="btw:BF38_2151"/>
<dbReference type="InterPro" id="IPR041129">
    <property type="entry name" value="CdiI_2"/>
</dbReference>
<name>A0A0B5NXB2_BACTU</name>
<dbReference type="AlphaFoldDB" id="A0A0B5NXB2"/>
<feature type="domain" description="CdiI immunity protein" evidence="1">
    <location>
        <begin position="8"/>
        <end position="88"/>
    </location>
</feature>
<sequence length="99" mass="11747">MNDRDYIYEELSDFLGGTFHQDMETQEKALHEFIEEAHKICIENIINYITSFLNSNLSTEKKEEFIEYYTDIYFPALKLAPLEWLEQTGETLKQALKNT</sequence>
<reference evidence="2 4" key="1">
    <citation type="journal article" date="2015" name="Genome Announc.">
        <title>Complete genome sequences for 35 biothreat assay-relevant bacillus species.</title>
        <authorList>
            <person name="Johnson S.L."/>
            <person name="Daligault H.E."/>
            <person name="Davenport K.W."/>
            <person name="Jaissle J."/>
            <person name="Frey K.G."/>
            <person name="Ladner J.T."/>
            <person name="Broomall S.M."/>
            <person name="Bishop-Lilly K.A."/>
            <person name="Bruce D.C."/>
            <person name="Gibbons H.S."/>
            <person name="Coyne S.R."/>
            <person name="Lo C.C."/>
            <person name="Meincke L."/>
            <person name="Munk A.C."/>
            <person name="Koroleva G.I."/>
            <person name="Rosenzweig C.N."/>
            <person name="Palacios G.F."/>
            <person name="Redden C.L."/>
            <person name="Minogue T.D."/>
            <person name="Chain P.S."/>
        </authorList>
    </citation>
    <scope>NUCLEOTIDE SEQUENCE [LARGE SCALE GENOMIC DNA]</scope>
    <source>
        <strain evidence="2 4">HD1011</strain>
    </source>
</reference>
<evidence type="ECO:0000313" key="4">
    <source>
        <dbReference type="Proteomes" id="UP000031876"/>
    </source>
</evidence>
<evidence type="ECO:0000313" key="3">
    <source>
        <dbReference type="EMBL" id="QKH25818.1"/>
    </source>
</evidence>
<gene>
    <name evidence="2" type="ORF">BF38_2151</name>
    <name evidence="3" type="ORF">FOC89_18425</name>
</gene>
<evidence type="ECO:0000259" key="1">
    <source>
        <dbReference type="Pfam" id="PF18593"/>
    </source>
</evidence>
<proteinExistence type="predicted"/>
<dbReference type="EMBL" id="CP009335">
    <property type="protein sequence ID" value="AJG78097.1"/>
    <property type="molecule type" value="Genomic_DNA"/>
</dbReference>
<reference evidence="3 5" key="2">
    <citation type="submission" date="2020-05" db="EMBL/GenBank/DDBJ databases">
        <title>FDA dAtabase for Regulatory Grade micrObial Sequences (FDA-ARGOS): Supporting development and validation of Infectious Disease Dx tests.</title>
        <authorList>
            <person name="Nelson B."/>
            <person name="Plummer A."/>
            <person name="Tallon L."/>
            <person name="Sadzewicz L."/>
            <person name="Zhao X."/>
            <person name="Vavikolanu K."/>
            <person name="Mehta A."/>
            <person name="Aluvathingal J."/>
            <person name="Nadendla S."/>
            <person name="Myers T."/>
            <person name="Yan Y."/>
            <person name="Sichtig H."/>
        </authorList>
    </citation>
    <scope>NUCLEOTIDE SEQUENCE [LARGE SCALE GENOMIC DNA]</scope>
    <source>
        <strain evidence="3 5">FDAARGOS_795</strain>
    </source>
</reference>
<accession>A0A0B5NXB2</accession>
<evidence type="ECO:0000313" key="2">
    <source>
        <dbReference type="EMBL" id="AJG78097.1"/>
    </source>
</evidence>
<dbReference type="Proteomes" id="UP000501107">
    <property type="component" value="Chromosome"/>
</dbReference>